<comment type="caution">
    <text evidence="5">The sequence shown here is derived from an EMBL/GenBank/DDBJ whole genome shotgun (WGS) entry which is preliminary data.</text>
</comment>
<name>A0ABR1JXH1_9AGAR</name>
<feature type="compositionally biased region" description="Low complexity" evidence="2">
    <location>
        <begin position="354"/>
        <end position="366"/>
    </location>
</feature>
<feature type="coiled-coil region" evidence="1">
    <location>
        <begin position="1160"/>
        <end position="1187"/>
    </location>
</feature>
<feature type="region of interest" description="Disordered" evidence="2">
    <location>
        <begin position="277"/>
        <end position="335"/>
    </location>
</feature>
<dbReference type="Pfam" id="PF08550">
    <property type="entry name" value="GATA_AreA"/>
    <property type="match status" value="1"/>
</dbReference>
<dbReference type="InterPro" id="IPR021711">
    <property type="entry name" value="DUF3295"/>
</dbReference>
<feature type="compositionally biased region" description="Polar residues" evidence="2">
    <location>
        <begin position="1554"/>
        <end position="1567"/>
    </location>
</feature>
<feature type="compositionally biased region" description="Acidic residues" evidence="2">
    <location>
        <begin position="1407"/>
        <end position="1417"/>
    </location>
</feature>
<evidence type="ECO:0000313" key="5">
    <source>
        <dbReference type="EMBL" id="KAK7466200.1"/>
    </source>
</evidence>
<evidence type="ECO:0000313" key="6">
    <source>
        <dbReference type="Proteomes" id="UP001498398"/>
    </source>
</evidence>
<feature type="region of interest" description="Disordered" evidence="2">
    <location>
        <begin position="399"/>
        <end position="460"/>
    </location>
</feature>
<feature type="compositionally biased region" description="Low complexity" evidence="2">
    <location>
        <begin position="509"/>
        <end position="537"/>
    </location>
</feature>
<feature type="compositionally biased region" description="Low complexity" evidence="2">
    <location>
        <begin position="1601"/>
        <end position="1612"/>
    </location>
</feature>
<dbReference type="Proteomes" id="UP001498398">
    <property type="component" value="Unassembled WGS sequence"/>
</dbReference>
<feature type="compositionally biased region" description="Low complexity" evidence="2">
    <location>
        <begin position="186"/>
        <end position="216"/>
    </location>
</feature>
<feature type="compositionally biased region" description="Acidic residues" evidence="2">
    <location>
        <begin position="1028"/>
        <end position="1068"/>
    </location>
</feature>
<organism evidence="5 6">
    <name type="scientific">Marasmiellus scandens</name>
    <dbReference type="NCBI Taxonomy" id="2682957"/>
    <lineage>
        <taxon>Eukaryota</taxon>
        <taxon>Fungi</taxon>
        <taxon>Dikarya</taxon>
        <taxon>Basidiomycota</taxon>
        <taxon>Agaricomycotina</taxon>
        <taxon>Agaricomycetes</taxon>
        <taxon>Agaricomycetidae</taxon>
        <taxon>Agaricales</taxon>
        <taxon>Marasmiineae</taxon>
        <taxon>Omphalotaceae</taxon>
        <taxon>Marasmiellus</taxon>
    </lineage>
</organism>
<keyword evidence="1" id="KW-0175">Coiled coil</keyword>
<feature type="region of interest" description="Disordered" evidence="2">
    <location>
        <begin position="833"/>
        <end position="1145"/>
    </location>
</feature>
<evidence type="ECO:0000259" key="3">
    <source>
        <dbReference type="Pfam" id="PF08550"/>
    </source>
</evidence>
<feature type="region of interest" description="Disordered" evidence="2">
    <location>
        <begin position="1192"/>
        <end position="1211"/>
    </location>
</feature>
<feature type="region of interest" description="Disordered" evidence="2">
    <location>
        <begin position="500"/>
        <end position="801"/>
    </location>
</feature>
<feature type="domain" description="Nitrogen regulatory protein areA GATA-like" evidence="3">
    <location>
        <begin position="29"/>
        <end position="56"/>
    </location>
</feature>
<dbReference type="Pfam" id="PF11702">
    <property type="entry name" value="DUF3295"/>
    <property type="match status" value="1"/>
</dbReference>
<feature type="compositionally biased region" description="Polar residues" evidence="2">
    <location>
        <begin position="407"/>
        <end position="424"/>
    </location>
</feature>
<accession>A0ABR1JXH1</accession>
<feature type="region of interest" description="Disordered" evidence="2">
    <location>
        <begin position="1301"/>
        <end position="1344"/>
    </location>
</feature>
<feature type="compositionally biased region" description="Low complexity" evidence="2">
    <location>
        <begin position="833"/>
        <end position="843"/>
    </location>
</feature>
<feature type="compositionally biased region" description="Low complexity" evidence="2">
    <location>
        <begin position="989"/>
        <end position="998"/>
    </location>
</feature>
<evidence type="ECO:0008006" key="7">
    <source>
        <dbReference type="Google" id="ProtNLM"/>
    </source>
</evidence>
<feature type="region of interest" description="Disordered" evidence="2">
    <location>
        <begin position="1547"/>
        <end position="1633"/>
    </location>
</feature>
<feature type="compositionally biased region" description="Low complexity" evidence="2">
    <location>
        <begin position="1361"/>
        <end position="1371"/>
    </location>
</feature>
<feature type="region of interest" description="Disordered" evidence="2">
    <location>
        <begin position="72"/>
        <end position="104"/>
    </location>
</feature>
<gene>
    <name evidence="5" type="ORF">VKT23_004923</name>
</gene>
<feature type="region of interest" description="Disordered" evidence="2">
    <location>
        <begin position="161"/>
        <end position="245"/>
    </location>
</feature>
<feature type="compositionally biased region" description="Low complexity" evidence="2">
    <location>
        <begin position="620"/>
        <end position="631"/>
    </location>
</feature>
<sequence length="1633" mass="172846">MPPILPAPVLTVAPDALKDLDGSDHLSGLWFVFTKCKTSLHDGRRLENISWRLWYRELASLSSYRPLTPDTPSELATKATSMPFTTPNRRTGRTGTSLPSSLGASSFHQPIGRVIYEMLPGSSPETTRVLNSKLRLPSNFPATPEAEPSIAIILPETEPTTAVSSSSSASSLALSPTFTRPPPIHPTSHSSPSLSSTSNSNHSSSGPGPLVVVVNPTPNPTPHPTPPATPVLPQTTLPASGESNHQAEVSIYGRQVQLPQQPTLSRQAGKHLLPPVQVSNISSQPPTRPPIPSSLLLPPSPTSNSNDSASSVSGSPFTAVTDTSSSTSYHDDSTLKPTDAKKFIVGMSHDRDQSSQSSESPTSSQDGYASTVGYPYHRQTVDHPQGLAKTNQKLTYTLNSGLHHPYSSETQLHHVSTQSRIQSQPKHDAHSQSQAPSHLYPQSSRSQSHSHSRSQSEAVLQQQSYVHTHAPYPSNHSLVKIRGESSASGTAAASNAFMAGGSGNGGKTGHTTSTATTTIGTTTSATSTSSTNSASGSDLRSRNRNQRLPSVPNGTVAHASMNVQQKSGGVGSHPGRRASEDSELSGSWSESESEEEEGRDKRERAANGSALSNSMDSTNASVSGKSAGSGSRLVTRGRGRTDRHSGLMMSSAKGKRKSGGGDQHTVGRKSGRQATGNHGLGMTAKPALPQTQAQGAVARGQNEVKDSYDAQGRTQANGRQKERTDSATGSVASTSGPGGPNRDMNHTELDRKKEREQTVTKKTLQMLSKGLVDQGSGLESATVAEGSSKSSQLLPHGVAAPTTTSIMPSTLAPAMTPAPYHQMSAKLAPVTSSAAPTAPCTRPKAMFNIGSHSSDGDQSKSGLSVSTGPGGSDIRSNSNEGSMSLERVPGDGVSGLARTTAYDNLRVEPMTAVPTGEKKSEKAGSSRPQSRRASDAARPSTGSSKQAQQQAAPTQLSQHPPTATATTTSNQHHAAPKPPLQQSSSRTSLPPVVGGLLPQPTTNEAIAAATALVEQNQQRQGGRRVVIDTDEDDEEEEEGAAIEEDDDDDSDYVTDEDDGDWTSDDANGDEVVPSVKGSKASSDGRATTVAAGQEKTSAAAGQKGQGHTQGQFSPAHAQRSQQQQQAVAGPSGLQRPAMHNRHLSQPNVPTVAGLAKARQQNQLQMEYDEQQKQLQAQQQQLALQQQQHQAQVRTHGLQRTTSRRERERELARQRDDINIREAVLEAQRKRDMFAKVPERSYSNLTRSKSGLLSQLMNPDPQIFPPNHPYRKGYSSGDVVSGGGAGRGVMRLGIAPMTLMGGQQGNGQQQPVARGGISAMAPPKDGGQGRGRGQGPVQPKPPVAAMSPPAMLAALKPTKSAAAPVANQVTAASVKDGGIVKGKEKEKEKESTSNGGAKYRPKGKPEDQEMETESEDEGTNALHGSVTAKEKLEKLFKTSSTGSSKQQQQTQVHQQQQQQRRPPALRQAYTEEPVRNQPMPPSPLPMQRSHSQIIPGVPLGYPYNLPPAPAPSSPRTTRQRMLREEMSESVRQNLLWHRQLSKAVVLGPRRRSSEHSGLQPLTSITTVPSIVHLERRRTPPPDTPTDQGANENGDGGVGGSGSAVSGAGAAGVAMTFHDRPVPMTRTRSWAGGGR</sequence>
<evidence type="ECO:0000256" key="1">
    <source>
        <dbReference type="SAM" id="Coils"/>
    </source>
</evidence>
<feature type="compositionally biased region" description="Low complexity" evidence="2">
    <location>
        <begin position="164"/>
        <end position="175"/>
    </location>
</feature>
<reference evidence="5 6" key="1">
    <citation type="submission" date="2024-01" db="EMBL/GenBank/DDBJ databases">
        <title>A draft genome for the cacao thread blight pathogen Marasmiellus scandens.</title>
        <authorList>
            <person name="Baruah I.K."/>
            <person name="Leung J."/>
            <person name="Bukari Y."/>
            <person name="Amoako-Attah I."/>
            <person name="Meinhardt L.W."/>
            <person name="Bailey B.A."/>
            <person name="Cohen S.P."/>
        </authorList>
    </citation>
    <scope>NUCLEOTIDE SEQUENCE [LARGE SCALE GENOMIC DNA]</scope>
    <source>
        <strain evidence="5 6">GH-19</strain>
    </source>
</reference>
<feature type="compositionally biased region" description="Low complexity" evidence="2">
    <location>
        <begin position="293"/>
        <end position="328"/>
    </location>
</feature>
<feature type="compositionally biased region" description="Basic and acidic residues" evidence="2">
    <location>
        <begin position="1202"/>
        <end position="1211"/>
    </location>
</feature>
<dbReference type="InterPro" id="IPR013860">
    <property type="entry name" value="AreA_GATA"/>
</dbReference>
<feature type="compositionally biased region" description="Basic and acidic residues" evidence="2">
    <location>
        <begin position="1380"/>
        <end position="1390"/>
    </location>
</feature>
<feature type="compositionally biased region" description="Low complexity" evidence="2">
    <location>
        <begin position="1445"/>
        <end position="1458"/>
    </location>
</feature>
<feature type="compositionally biased region" description="Polar residues" evidence="2">
    <location>
        <begin position="940"/>
        <end position="972"/>
    </location>
</feature>
<evidence type="ECO:0000256" key="2">
    <source>
        <dbReference type="SAM" id="MobiDB-lite"/>
    </source>
</evidence>
<dbReference type="InterPro" id="IPR053043">
    <property type="entry name" value="Ras-cAMP_regulatory"/>
</dbReference>
<proteinExistence type="predicted"/>
<feature type="domain" description="DUF3295" evidence="4">
    <location>
        <begin position="1446"/>
        <end position="1542"/>
    </location>
</feature>
<feature type="compositionally biased region" description="Pro residues" evidence="2">
    <location>
        <begin position="217"/>
        <end position="230"/>
    </location>
</feature>
<dbReference type="PANTHER" id="PTHR28014:SF1">
    <property type="entry name" value="NEGATIVE REGULATOR OF RAS-CAMP PATHWAY"/>
    <property type="match status" value="1"/>
</dbReference>
<evidence type="ECO:0000259" key="4">
    <source>
        <dbReference type="Pfam" id="PF11702"/>
    </source>
</evidence>
<feature type="region of interest" description="Disordered" evidence="2">
    <location>
        <begin position="348"/>
        <end position="372"/>
    </location>
</feature>
<feature type="compositionally biased region" description="Low complexity" evidence="2">
    <location>
        <begin position="442"/>
        <end position="456"/>
    </location>
</feature>
<dbReference type="PANTHER" id="PTHR28014">
    <property type="entry name" value="NEGATIVE REGULATOR OF RAS-CAMP PATHWAY"/>
    <property type="match status" value="1"/>
</dbReference>
<dbReference type="EMBL" id="JBANRG010000005">
    <property type="protein sequence ID" value="KAK7466200.1"/>
    <property type="molecule type" value="Genomic_DNA"/>
</dbReference>
<feature type="compositionally biased region" description="Polar residues" evidence="2">
    <location>
        <begin position="78"/>
        <end position="88"/>
    </location>
</feature>
<feature type="region of interest" description="Disordered" evidence="2">
    <location>
        <begin position="1361"/>
        <end position="1464"/>
    </location>
</feature>
<keyword evidence="6" id="KW-1185">Reference proteome</keyword>
<feature type="compositionally biased region" description="Polar residues" evidence="2">
    <location>
        <begin position="609"/>
        <end position="619"/>
    </location>
</feature>
<feature type="compositionally biased region" description="Low complexity" evidence="2">
    <location>
        <begin position="1115"/>
        <end position="1128"/>
    </location>
</feature>
<feature type="compositionally biased region" description="Polar residues" evidence="2">
    <location>
        <begin position="726"/>
        <end position="735"/>
    </location>
</feature>
<protein>
    <recommendedName>
        <fullName evidence="7">Nitrogen regulatory protein areA GATA-like domain-containing protein</fullName>
    </recommendedName>
</protein>
<feature type="compositionally biased region" description="Basic and acidic residues" evidence="2">
    <location>
        <begin position="743"/>
        <end position="759"/>
    </location>
</feature>